<sequence length="84" mass="9375">MAGATGRESDKFMLRLPEGMRDRIKAEGDKNGRSMNAEIISRLESTLTYAPSDNVQAATSTRLERTILRQIEDVIEKIAKKHGV</sequence>
<comment type="caution">
    <text evidence="2">The sequence shown here is derived from an EMBL/GenBank/DDBJ whole genome shotgun (WGS) entry which is preliminary data.</text>
</comment>
<dbReference type="InterPro" id="IPR010985">
    <property type="entry name" value="Ribbon_hlx_hlx"/>
</dbReference>
<dbReference type="Gene3D" id="1.10.1220.10">
    <property type="entry name" value="Met repressor-like"/>
    <property type="match status" value="1"/>
</dbReference>
<dbReference type="Pfam" id="PF03869">
    <property type="entry name" value="Arc"/>
    <property type="match status" value="1"/>
</dbReference>
<organism evidence="2 3">
    <name type="scientific">Paracoccus rhizosphaerae</name>
    <dbReference type="NCBI Taxonomy" id="1133347"/>
    <lineage>
        <taxon>Bacteria</taxon>
        <taxon>Pseudomonadati</taxon>
        <taxon>Pseudomonadota</taxon>
        <taxon>Alphaproteobacteria</taxon>
        <taxon>Rhodobacterales</taxon>
        <taxon>Paracoccaceae</taxon>
        <taxon>Paracoccus</taxon>
    </lineage>
</organism>
<protein>
    <submittedName>
        <fullName evidence="2">Arc family DNA-binding protein</fullName>
    </submittedName>
</protein>
<keyword evidence="3" id="KW-1185">Reference proteome</keyword>
<accession>A0ABV6CL02</accession>
<keyword evidence="2" id="KW-0238">DNA-binding</keyword>
<dbReference type="Proteomes" id="UP001589795">
    <property type="component" value="Unassembled WGS sequence"/>
</dbReference>
<dbReference type="SUPFAM" id="SSF47598">
    <property type="entry name" value="Ribbon-helix-helix"/>
    <property type="match status" value="1"/>
</dbReference>
<dbReference type="GO" id="GO:0003677">
    <property type="term" value="F:DNA binding"/>
    <property type="evidence" value="ECO:0007669"/>
    <property type="project" value="UniProtKB-KW"/>
</dbReference>
<dbReference type="InterPro" id="IPR013321">
    <property type="entry name" value="Arc_rbn_hlx_hlx"/>
</dbReference>
<dbReference type="RefSeq" id="WP_378926913.1">
    <property type="nucleotide sequence ID" value="NZ_JAOTBE010000148.1"/>
</dbReference>
<reference evidence="2 3" key="1">
    <citation type="submission" date="2024-09" db="EMBL/GenBank/DDBJ databases">
        <authorList>
            <person name="Sun Q."/>
            <person name="Mori K."/>
        </authorList>
    </citation>
    <scope>NUCLEOTIDE SEQUENCE [LARGE SCALE GENOMIC DNA]</scope>
    <source>
        <strain evidence="2 3">CCM 7904</strain>
    </source>
</reference>
<name>A0ABV6CL02_9RHOB</name>
<evidence type="ECO:0000313" key="3">
    <source>
        <dbReference type="Proteomes" id="UP001589795"/>
    </source>
</evidence>
<proteinExistence type="predicted"/>
<dbReference type="InterPro" id="IPR005569">
    <property type="entry name" value="Arc_DNA-bd_dom"/>
</dbReference>
<evidence type="ECO:0000313" key="2">
    <source>
        <dbReference type="EMBL" id="MFC0201419.1"/>
    </source>
</evidence>
<feature type="domain" description="Arc-like DNA binding" evidence="1">
    <location>
        <begin position="7"/>
        <end position="47"/>
    </location>
</feature>
<gene>
    <name evidence="2" type="ORF">ACFFIZ_14160</name>
</gene>
<dbReference type="EMBL" id="JBHLWQ010000133">
    <property type="protein sequence ID" value="MFC0201419.1"/>
    <property type="molecule type" value="Genomic_DNA"/>
</dbReference>
<evidence type="ECO:0000259" key="1">
    <source>
        <dbReference type="Pfam" id="PF03869"/>
    </source>
</evidence>